<organism evidence="3 4">
    <name type="scientific">Pseudomarimonas salicorniae</name>
    <dbReference type="NCBI Taxonomy" id="2933270"/>
    <lineage>
        <taxon>Bacteria</taxon>
        <taxon>Pseudomonadati</taxon>
        <taxon>Pseudomonadota</taxon>
        <taxon>Gammaproteobacteria</taxon>
        <taxon>Lysobacterales</taxon>
        <taxon>Lysobacteraceae</taxon>
        <taxon>Pseudomarimonas</taxon>
    </lineage>
</organism>
<dbReference type="Pfam" id="PF01713">
    <property type="entry name" value="Smr"/>
    <property type="match status" value="1"/>
</dbReference>
<comment type="caution">
    <text evidence="3">The sequence shown here is derived from an EMBL/GenBank/DDBJ whole genome shotgun (WGS) entry which is preliminary data.</text>
</comment>
<dbReference type="InterPro" id="IPR036063">
    <property type="entry name" value="Smr_dom_sf"/>
</dbReference>
<dbReference type="PANTHER" id="PTHR35562:SF2">
    <property type="entry name" value="DNA ENDONUCLEASE SMRA-RELATED"/>
    <property type="match status" value="1"/>
</dbReference>
<evidence type="ECO:0000313" key="4">
    <source>
        <dbReference type="Proteomes" id="UP001431449"/>
    </source>
</evidence>
<accession>A0ABT0GHI4</accession>
<gene>
    <name evidence="3" type="ORF">M0G41_09000</name>
</gene>
<dbReference type="InterPro" id="IPR002625">
    <property type="entry name" value="Smr_dom"/>
</dbReference>
<sequence>MAGSRPDDEDWQALDDNDPALLDKAVGPVRRIKDAPVPPRAPRPRPRPRQFEADEQAAIATSHTPQADDLAAGDASLYRRPELPLRAFKRLRRGLYTVQDEIDLHQAGVELAGELLRAFLREARERGLRCVRIVHGKGLRSAGGRAVLRPWVEGHLRQRNDVLAFSSAPAQQGGTGALLVLLSDPA</sequence>
<evidence type="ECO:0000259" key="2">
    <source>
        <dbReference type="PROSITE" id="PS50828"/>
    </source>
</evidence>
<protein>
    <submittedName>
        <fullName evidence="3">Smr/MutS family protein</fullName>
    </submittedName>
</protein>
<feature type="region of interest" description="Disordered" evidence="1">
    <location>
        <begin position="1"/>
        <end position="54"/>
    </location>
</feature>
<dbReference type="PROSITE" id="PS50828">
    <property type="entry name" value="SMR"/>
    <property type="match status" value="1"/>
</dbReference>
<feature type="domain" description="Smr" evidence="2">
    <location>
        <begin position="102"/>
        <end position="183"/>
    </location>
</feature>
<name>A0ABT0GHI4_9GAMM</name>
<keyword evidence="4" id="KW-1185">Reference proteome</keyword>
<feature type="compositionally biased region" description="Acidic residues" evidence="1">
    <location>
        <begin position="7"/>
        <end position="18"/>
    </location>
</feature>
<dbReference type="EMBL" id="JALNMH010000006">
    <property type="protein sequence ID" value="MCK7593807.1"/>
    <property type="molecule type" value="Genomic_DNA"/>
</dbReference>
<proteinExistence type="predicted"/>
<dbReference type="SUPFAM" id="SSF160443">
    <property type="entry name" value="SMR domain-like"/>
    <property type="match status" value="1"/>
</dbReference>
<evidence type="ECO:0000313" key="3">
    <source>
        <dbReference type="EMBL" id="MCK7593807.1"/>
    </source>
</evidence>
<dbReference type="RefSeq" id="WP_248208203.1">
    <property type="nucleotide sequence ID" value="NZ_JALNMH010000006.1"/>
</dbReference>
<dbReference type="SMART" id="SM00463">
    <property type="entry name" value="SMR"/>
    <property type="match status" value="1"/>
</dbReference>
<dbReference type="Gene3D" id="3.30.1370.110">
    <property type="match status" value="1"/>
</dbReference>
<reference evidence="3" key="1">
    <citation type="submission" date="2022-04" db="EMBL/GenBank/DDBJ databases">
        <title>Lysobacter sp. CAU 1642 isolated from sea sand.</title>
        <authorList>
            <person name="Kim W."/>
        </authorList>
    </citation>
    <scope>NUCLEOTIDE SEQUENCE</scope>
    <source>
        <strain evidence="3">CAU 1642</strain>
    </source>
</reference>
<evidence type="ECO:0000256" key="1">
    <source>
        <dbReference type="SAM" id="MobiDB-lite"/>
    </source>
</evidence>
<dbReference type="Proteomes" id="UP001431449">
    <property type="component" value="Unassembled WGS sequence"/>
</dbReference>
<dbReference type="PANTHER" id="PTHR35562">
    <property type="entry name" value="DNA ENDONUCLEASE SMRA-RELATED"/>
    <property type="match status" value="1"/>
</dbReference>